<keyword evidence="1" id="KW-0472">Membrane</keyword>
<accession>A0ABT1PHW5</accession>
<feature type="transmembrane region" description="Helical" evidence="1">
    <location>
        <begin position="124"/>
        <end position="151"/>
    </location>
</feature>
<evidence type="ECO:0000313" key="3">
    <source>
        <dbReference type="Proteomes" id="UP001206206"/>
    </source>
</evidence>
<organism evidence="2 3">
    <name type="scientific">Streptantibioticus rubrisoli</name>
    <dbReference type="NCBI Taxonomy" id="1387313"/>
    <lineage>
        <taxon>Bacteria</taxon>
        <taxon>Bacillati</taxon>
        <taxon>Actinomycetota</taxon>
        <taxon>Actinomycetes</taxon>
        <taxon>Kitasatosporales</taxon>
        <taxon>Streptomycetaceae</taxon>
        <taxon>Streptantibioticus</taxon>
    </lineage>
</organism>
<feature type="transmembrane region" description="Helical" evidence="1">
    <location>
        <begin position="208"/>
        <end position="229"/>
    </location>
</feature>
<comment type="caution">
    <text evidence="2">The sequence shown here is derived from an EMBL/GenBank/DDBJ whole genome shotgun (WGS) entry which is preliminary data.</text>
</comment>
<sequence>MTALALGARPRGGVRTVYLWELEKLTAQWRVRAVAAVCLLAPFAFVLALKTQDTVPSDTLFGRWVHDTGYAVPLVVLGFAGQWGFPLLTSVVAGDIFASEDHHGTWQTILTRSRTRAQIFTGKVLAAATFCVVVVALAGAGSIAAGVLLVGHQPLVALDGSLVPSGRAAELAVLSWLCVLPPALGFTALGVLFSIATRHSAAGITGPALVGLLMQLYASLNGLGGLGWLDLVSHALLTTPFDAWHGLISAAPYYRPLVEGWVVSAGYTAVCLAAGYLLLRRRDFTKG</sequence>
<name>A0ABT1PHW5_9ACTN</name>
<dbReference type="RefSeq" id="WP_255931056.1">
    <property type="nucleotide sequence ID" value="NZ_JANFNH010000034.1"/>
</dbReference>
<evidence type="ECO:0000313" key="2">
    <source>
        <dbReference type="EMBL" id="MCQ4044949.1"/>
    </source>
</evidence>
<gene>
    <name evidence="2" type="ORF">NON19_23675</name>
</gene>
<reference evidence="2 3" key="1">
    <citation type="submission" date="2022-06" db="EMBL/GenBank/DDBJ databases">
        <title>Draft genome sequence of type strain Streptomyces rubrisoli DSM 42083.</title>
        <authorList>
            <person name="Duangmal K."/>
            <person name="Klaysubun C."/>
        </authorList>
    </citation>
    <scope>NUCLEOTIDE SEQUENCE [LARGE SCALE GENOMIC DNA]</scope>
    <source>
        <strain evidence="2 3">DSM 42083</strain>
    </source>
</reference>
<dbReference type="Proteomes" id="UP001206206">
    <property type="component" value="Unassembled WGS sequence"/>
</dbReference>
<proteinExistence type="predicted"/>
<keyword evidence="1" id="KW-0812">Transmembrane</keyword>
<evidence type="ECO:0000256" key="1">
    <source>
        <dbReference type="SAM" id="Phobius"/>
    </source>
</evidence>
<feature type="transmembrane region" description="Helical" evidence="1">
    <location>
        <begin position="261"/>
        <end position="279"/>
    </location>
</feature>
<dbReference type="EMBL" id="JANFNH010000034">
    <property type="protein sequence ID" value="MCQ4044949.1"/>
    <property type="molecule type" value="Genomic_DNA"/>
</dbReference>
<feature type="transmembrane region" description="Helical" evidence="1">
    <location>
        <begin position="29"/>
        <end position="49"/>
    </location>
</feature>
<dbReference type="PANTHER" id="PTHR37305:SF1">
    <property type="entry name" value="MEMBRANE PROTEIN"/>
    <property type="match status" value="1"/>
</dbReference>
<dbReference type="Pfam" id="PF12730">
    <property type="entry name" value="ABC2_membrane_4"/>
    <property type="match status" value="1"/>
</dbReference>
<keyword evidence="1" id="KW-1133">Transmembrane helix</keyword>
<feature type="transmembrane region" description="Helical" evidence="1">
    <location>
        <begin position="171"/>
        <end position="196"/>
    </location>
</feature>
<dbReference type="PANTHER" id="PTHR37305">
    <property type="entry name" value="INTEGRAL MEMBRANE PROTEIN-RELATED"/>
    <property type="match status" value="1"/>
</dbReference>
<protein>
    <submittedName>
        <fullName evidence="2">ABC transporter permease</fullName>
    </submittedName>
</protein>
<keyword evidence="3" id="KW-1185">Reference proteome</keyword>